<dbReference type="EMBL" id="MGIP01000011">
    <property type="protein sequence ID" value="OGM91311.1"/>
    <property type="molecule type" value="Genomic_DNA"/>
</dbReference>
<dbReference type="STRING" id="1802555.A2755_02875"/>
<name>A0A1F8DRR0_9BACT</name>
<comment type="caution">
    <text evidence="1">The sequence shown here is derived from an EMBL/GenBank/DDBJ whole genome shotgun (WGS) entry which is preliminary data.</text>
</comment>
<reference evidence="1 2" key="1">
    <citation type="journal article" date="2016" name="Nat. Commun.">
        <title>Thousands of microbial genomes shed light on interconnected biogeochemical processes in an aquifer system.</title>
        <authorList>
            <person name="Anantharaman K."/>
            <person name="Brown C.T."/>
            <person name="Hug L.A."/>
            <person name="Sharon I."/>
            <person name="Castelle C.J."/>
            <person name="Probst A.J."/>
            <person name="Thomas B.C."/>
            <person name="Singh A."/>
            <person name="Wilkins M.J."/>
            <person name="Karaoz U."/>
            <person name="Brodie E.L."/>
            <person name="Williams K.H."/>
            <person name="Hubbard S.S."/>
            <person name="Banfield J.F."/>
        </authorList>
    </citation>
    <scope>NUCLEOTIDE SEQUENCE [LARGE SCALE GENOMIC DNA]</scope>
</reference>
<protein>
    <submittedName>
        <fullName evidence="1">Uncharacterized protein</fullName>
    </submittedName>
</protein>
<evidence type="ECO:0000313" key="2">
    <source>
        <dbReference type="Proteomes" id="UP000177029"/>
    </source>
</evidence>
<sequence>MKVLSVSQAIDHLLDLFDEGTTEFTFYSLEGKKKVSFLLSGPSKVRRKKFMDVDEIVKKSFAVRYGKQDNAEDFCYIEENYTSKIHGFFVKSLYAFNDFSKIPNALYVDTVKHIEIIESIQLLIEKEMETRMKKGKKEVDV</sequence>
<proteinExistence type="predicted"/>
<evidence type="ECO:0000313" key="1">
    <source>
        <dbReference type="EMBL" id="OGM91311.1"/>
    </source>
</evidence>
<gene>
    <name evidence="1" type="ORF">A2755_02875</name>
</gene>
<dbReference type="AlphaFoldDB" id="A0A1F8DRR0"/>
<accession>A0A1F8DRR0</accession>
<organism evidence="1 2">
    <name type="scientific">Candidatus Wolfebacteria bacterium RIFCSPHIGHO2_01_FULL_48_22</name>
    <dbReference type="NCBI Taxonomy" id="1802555"/>
    <lineage>
        <taxon>Bacteria</taxon>
        <taxon>Candidatus Wolfeibacteriota</taxon>
    </lineage>
</organism>
<dbReference type="Proteomes" id="UP000177029">
    <property type="component" value="Unassembled WGS sequence"/>
</dbReference>